<gene>
    <name evidence="5" type="ORF">HIJ39_18600</name>
</gene>
<evidence type="ECO:0000256" key="3">
    <source>
        <dbReference type="ARBA" id="ARBA00022691"/>
    </source>
</evidence>
<dbReference type="SUPFAM" id="SSF47757">
    <property type="entry name" value="Chemotaxis receptor methyltransferase CheR, N-terminal domain"/>
    <property type="match status" value="1"/>
</dbReference>
<dbReference type="InterPro" id="IPR022642">
    <property type="entry name" value="CheR_C"/>
</dbReference>
<dbReference type="SMART" id="SM00138">
    <property type="entry name" value="MeTrc"/>
    <property type="match status" value="1"/>
</dbReference>
<proteinExistence type="predicted"/>
<dbReference type="RefSeq" id="WP_169102396.1">
    <property type="nucleotide sequence ID" value="NZ_JABBVZ010000102.1"/>
</dbReference>
<dbReference type="PROSITE" id="PS50123">
    <property type="entry name" value="CHER"/>
    <property type="match status" value="1"/>
</dbReference>
<organism evidence="5 6">
    <name type="scientific">Sulfobacillus harzensis</name>
    <dbReference type="NCBI Taxonomy" id="2729629"/>
    <lineage>
        <taxon>Bacteria</taxon>
        <taxon>Bacillati</taxon>
        <taxon>Bacillota</taxon>
        <taxon>Clostridia</taxon>
        <taxon>Eubacteriales</taxon>
        <taxon>Clostridiales Family XVII. Incertae Sedis</taxon>
        <taxon>Sulfobacillus</taxon>
    </lineage>
</organism>
<feature type="domain" description="CheR-type methyltransferase" evidence="4">
    <location>
        <begin position="19"/>
        <end position="255"/>
    </location>
</feature>
<keyword evidence="6" id="KW-1185">Reference proteome</keyword>
<sequence>MAVEDETWNKIVRALAPFGLDLSVYKPGQIKRRLETFLNQEGFATVDALTRALTQSPDLYRKLHGHLTIHVTEFFRDRPYWLQLRSVISHERLQVPWAVWSAGCSWGAEPVTAALIFEDMGQPYSILATDSDGDILTTARTGRYLDEQYRKVPPPYGRFFERDGDAWRLVGLSHGTITYRQHNLTAEFPPQQYNVVVCRNVLIYFEPAVRLRVLRAFADALTPRGLLFLGVTETFLEYADLGFRMISPSLYQKAD</sequence>
<dbReference type="InterPro" id="IPR029063">
    <property type="entry name" value="SAM-dependent_MTases_sf"/>
</dbReference>
<comment type="caution">
    <text evidence="5">The sequence shown here is derived from an EMBL/GenBank/DDBJ whole genome shotgun (WGS) entry which is preliminary data.</text>
</comment>
<evidence type="ECO:0000313" key="6">
    <source>
        <dbReference type="Proteomes" id="UP000533476"/>
    </source>
</evidence>
<dbReference type="Gene3D" id="3.40.50.150">
    <property type="entry name" value="Vaccinia Virus protein VP39"/>
    <property type="match status" value="1"/>
</dbReference>
<dbReference type="Pfam" id="PF01739">
    <property type="entry name" value="CheR"/>
    <property type="match status" value="1"/>
</dbReference>
<accession>A0A7Y0L6R0</accession>
<dbReference type="EMBL" id="JABBVZ010000102">
    <property type="protein sequence ID" value="NMP24344.1"/>
    <property type="molecule type" value="Genomic_DNA"/>
</dbReference>
<evidence type="ECO:0000256" key="1">
    <source>
        <dbReference type="ARBA" id="ARBA00022603"/>
    </source>
</evidence>
<name>A0A7Y0L6R0_9FIRM</name>
<protein>
    <submittedName>
        <fullName evidence="5">Protein-glutamate O-methyltransferase CheR</fullName>
    </submittedName>
</protein>
<dbReference type="GO" id="GO:0032259">
    <property type="term" value="P:methylation"/>
    <property type="evidence" value="ECO:0007669"/>
    <property type="project" value="UniProtKB-KW"/>
</dbReference>
<evidence type="ECO:0000259" key="4">
    <source>
        <dbReference type="PROSITE" id="PS50123"/>
    </source>
</evidence>
<keyword evidence="1 5" id="KW-0489">Methyltransferase</keyword>
<dbReference type="PANTHER" id="PTHR24422:SF19">
    <property type="entry name" value="CHEMOTAXIS PROTEIN METHYLTRANSFERASE"/>
    <property type="match status" value="1"/>
</dbReference>
<dbReference type="GO" id="GO:0008757">
    <property type="term" value="F:S-adenosylmethionine-dependent methyltransferase activity"/>
    <property type="evidence" value="ECO:0007669"/>
    <property type="project" value="InterPro"/>
</dbReference>
<evidence type="ECO:0000313" key="5">
    <source>
        <dbReference type="EMBL" id="NMP24344.1"/>
    </source>
</evidence>
<dbReference type="InterPro" id="IPR000780">
    <property type="entry name" value="CheR_MeTrfase"/>
</dbReference>
<dbReference type="SUPFAM" id="SSF53335">
    <property type="entry name" value="S-adenosyl-L-methionine-dependent methyltransferases"/>
    <property type="match status" value="1"/>
</dbReference>
<dbReference type="Proteomes" id="UP000533476">
    <property type="component" value="Unassembled WGS sequence"/>
</dbReference>
<reference evidence="5 6" key="1">
    <citation type="submission" date="2020-04" db="EMBL/GenBank/DDBJ databases">
        <authorList>
            <person name="Zhang R."/>
            <person name="Schippers A."/>
        </authorList>
    </citation>
    <scope>NUCLEOTIDE SEQUENCE [LARGE SCALE GENOMIC DNA]</scope>
    <source>
        <strain evidence="5 6">DSM 109850</strain>
    </source>
</reference>
<dbReference type="InterPro" id="IPR050903">
    <property type="entry name" value="Bact_Chemotaxis_MeTrfase"/>
</dbReference>
<keyword evidence="3" id="KW-0949">S-adenosyl-L-methionine</keyword>
<keyword evidence="2 5" id="KW-0808">Transferase</keyword>
<dbReference type="PRINTS" id="PR00996">
    <property type="entry name" value="CHERMTFRASE"/>
</dbReference>
<evidence type="ECO:0000256" key="2">
    <source>
        <dbReference type="ARBA" id="ARBA00022679"/>
    </source>
</evidence>
<dbReference type="CDD" id="cd02440">
    <property type="entry name" value="AdoMet_MTases"/>
    <property type="match status" value="1"/>
</dbReference>
<dbReference type="PANTHER" id="PTHR24422">
    <property type="entry name" value="CHEMOTAXIS PROTEIN METHYLTRANSFERASE"/>
    <property type="match status" value="1"/>
</dbReference>
<dbReference type="AlphaFoldDB" id="A0A7Y0L6R0"/>